<evidence type="ECO:0000313" key="4">
    <source>
        <dbReference type="Proteomes" id="UP001549111"/>
    </source>
</evidence>
<sequence length="177" mass="19442">MRGKKGWLAGLLIGITLPALAQFDTAPPSRTPRPALATMATTEAAYRIDGARHIYLNHPERIHDGLLPPFLHAIAGVRTTIDAHGRVSRIEITREPAVAREVLPWIERLIRAAEPYPRPPAGLDTVRWDEIWLIDRSGRFQLHTLSEGQQQAPDSPDDDTDDEDEKGAAGAPSGPGR</sequence>
<feature type="signal peptide" evidence="2">
    <location>
        <begin position="1"/>
        <end position="21"/>
    </location>
</feature>
<keyword evidence="2" id="KW-0732">Signal</keyword>
<feature type="compositionally biased region" description="Low complexity" evidence="1">
    <location>
        <begin position="168"/>
        <end position="177"/>
    </location>
</feature>
<reference evidence="3 4" key="1">
    <citation type="submission" date="2024-06" db="EMBL/GenBank/DDBJ databases">
        <title>Genomic Encyclopedia of Type Strains, Phase IV (KMG-IV): sequencing the most valuable type-strain genomes for metagenomic binning, comparative biology and taxonomic classification.</title>
        <authorList>
            <person name="Goeker M."/>
        </authorList>
    </citation>
    <scope>NUCLEOTIDE SEQUENCE [LARGE SCALE GENOMIC DNA]</scope>
    <source>
        <strain evidence="3 4">D-501</strain>
    </source>
</reference>
<feature type="chain" id="PRO_5046121645" evidence="2">
    <location>
        <begin position="22"/>
        <end position="177"/>
    </location>
</feature>
<dbReference type="EMBL" id="JBEPLS010000002">
    <property type="protein sequence ID" value="MET3602969.1"/>
    <property type="molecule type" value="Genomic_DNA"/>
</dbReference>
<dbReference type="Proteomes" id="UP001549111">
    <property type="component" value="Unassembled WGS sequence"/>
</dbReference>
<evidence type="ECO:0000256" key="2">
    <source>
        <dbReference type="SAM" id="SignalP"/>
    </source>
</evidence>
<accession>A0ABV2IJK1</accession>
<name>A0ABV2IJK1_9BURK</name>
<organism evidence="3 4">
    <name type="scientific">Sphaerotilus sulfidivorans</name>
    <dbReference type="NCBI Taxonomy" id="639200"/>
    <lineage>
        <taxon>Bacteria</taxon>
        <taxon>Pseudomonadati</taxon>
        <taxon>Pseudomonadota</taxon>
        <taxon>Betaproteobacteria</taxon>
        <taxon>Burkholderiales</taxon>
        <taxon>Sphaerotilaceae</taxon>
        <taxon>Sphaerotilus</taxon>
    </lineage>
</organism>
<feature type="compositionally biased region" description="Acidic residues" evidence="1">
    <location>
        <begin position="155"/>
        <end position="165"/>
    </location>
</feature>
<feature type="region of interest" description="Disordered" evidence="1">
    <location>
        <begin position="143"/>
        <end position="177"/>
    </location>
</feature>
<evidence type="ECO:0000313" key="3">
    <source>
        <dbReference type="EMBL" id="MET3602969.1"/>
    </source>
</evidence>
<protein>
    <submittedName>
        <fullName evidence="3">Uncharacterized protein</fullName>
    </submittedName>
</protein>
<comment type="caution">
    <text evidence="3">The sequence shown here is derived from an EMBL/GenBank/DDBJ whole genome shotgun (WGS) entry which is preliminary data.</text>
</comment>
<keyword evidence="4" id="KW-1185">Reference proteome</keyword>
<dbReference type="RefSeq" id="WP_180692975.1">
    <property type="nucleotide sequence ID" value="NZ_CP035708.1"/>
</dbReference>
<gene>
    <name evidence="3" type="ORF">ABIC99_000753</name>
</gene>
<evidence type="ECO:0000256" key="1">
    <source>
        <dbReference type="SAM" id="MobiDB-lite"/>
    </source>
</evidence>
<proteinExistence type="predicted"/>